<accession>A0ACC1PF03</accession>
<protein>
    <submittedName>
        <fullName evidence="1">Uncharacterized protein</fullName>
    </submittedName>
</protein>
<reference evidence="1" key="1">
    <citation type="submission" date="2022-10" db="EMBL/GenBank/DDBJ databases">
        <title>Genome Sequence of Xylaria curta.</title>
        <authorList>
            <person name="Buettner E."/>
        </authorList>
    </citation>
    <scope>NUCLEOTIDE SEQUENCE</scope>
    <source>
        <strain evidence="1">Babe10</strain>
    </source>
</reference>
<name>A0ACC1PF03_9PEZI</name>
<organism evidence="1 2">
    <name type="scientific">Xylaria curta</name>
    <dbReference type="NCBI Taxonomy" id="42375"/>
    <lineage>
        <taxon>Eukaryota</taxon>
        <taxon>Fungi</taxon>
        <taxon>Dikarya</taxon>
        <taxon>Ascomycota</taxon>
        <taxon>Pezizomycotina</taxon>
        <taxon>Sordariomycetes</taxon>
        <taxon>Xylariomycetidae</taxon>
        <taxon>Xylariales</taxon>
        <taxon>Xylariaceae</taxon>
        <taxon>Xylaria</taxon>
    </lineage>
</organism>
<keyword evidence="2" id="KW-1185">Reference proteome</keyword>
<proteinExistence type="predicted"/>
<evidence type="ECO:0000313" key="2">
    <source>
        <dbReference type="Proteomes" id="UP001143856"/>
    </source>
</evidence>
<dbReference type="Proteomes" id="UP001143856">
    <property type="component" value="Unassembled WGS sequence"/>
</dbReference>
<gene>
    <name evidence="1" type="ORF">NUW58_g2541</name>
</gene>
<evidence type="ECO:0000313" key="1">
    <source>
        <dbReference type="EMBL" id="KAJ2991351.1"/>
    </source>
</evidence>
<comment type="caution">
    <text evidence="1">The sequence shown here is derived from an EMBL/GenBank/DDBJ whole genome shotgun (WGS) entry which is preliminary data.</text>
</comment>
<dbReference type="EMBL" id="JAPDGR010000337">
    <property type="protein sequence ID" value="KAJ2991351.1"/>
    <property type="molecule type" value="Genomic_DNA"/>
</dbReference>
<sequence length="1100" mass="123248">MPSPPGVLHTLANAPSQDGDHDLDVLLIAGISTPSPESWIFASSDWLSSVLPQDLRKARVLIFDYTVSLADSEFSCQDFLLQGDALLSALSNARSQCETRPLFSVCHSVGGLVLKQALCIASEQPYQHGSILNSVAGIIFMGTPHSGSTDGESLSRLLTLLAKTNGIKRIKIPEERIVHEQVMLSRLATRFESIDLRPSVLTIWETEKTRVSEGLLKNKMVLFTEKRLCAVHSPMERFLPLSLDHGLLCRVELADHNSQSQIRNFIRDSLDRAPELLAARLEAMEFRAATTDSYSPIDTEYLSLPPIHDLPPVSTLMAVAGSAEPDFEFVPRLQDKAHKRPKPRLPCFYFDSQDRGRIFHGRQVILDLIRDALLPSEKTDGPDLKQFALCGLGGVGKTEIAVEFALRFKDSFDAIFWVHADETAKMDKCFQDISVKLGLETADEAHSQIVSRSLLKGWLANPTKSDIDTDVDINPVIPTDKYATWLMIFDNADDPKLLGDYWPDGSGSVLITSRDPFAKRFFSIQSSGIDLKPLSDSDGGSLLMRLTDSDESPEEDAESTARQISRNLAGLPLAISQMAGYIRRNDLSLSEFLSLYQEPEERTALFGTRFDTGTRVYQHSIATVWALEKLSKEAKVILQTASLLDPDIIQESILLDAYMAFLDEKTFSKAQFNTARVELLQVSLFKRDKGKNDLSEYRVSVHRLVQDAVLANMTTAEIDSTAAILVGILWKSWPSAMGPSTKPVPFLRKDSSGQRYMVNRYPQCAALYPHLISLKQRWKLTSNLADQTKLQFAALLNDGAWYQNERGRTHDFDGFWDFAESLCKETDGDARDAVLVDIHYCLGLTSAGNNNIAKARINQEAFFTLQKRICESIAPDFVDEKLGLAYAEMGLSHLLNGELDESIKAYKHERVIRDKLGIQIPLSRDATFAAAYIMRGDLDLAEEILVDSVELAERTGTTTSSHRTGRIIFTLANLRALQGRDDEAYRLHLRALAEYWMRAHRYEEAIQRTVADSRAILSSKMINDALQTWSHDTEVYRPELARTTFLKARLLETIGKAQKANVVYKVAGRLRAEIVPNDKRDVRALNMKDFDNIVPFWTIY</sequence>